<dbReference type="PANTHER" id="PTHR43798">
    <property type="entry name" value="MONOACYLGLYCEROL LIPASE"/>
    <property type="match status" value="1"/>
</dbReference>
<dbReference type="GO" id="GO:0016020">
    <property type="term" value="C:membrane"/>
    <property type="evidence" value="ECO:0007669"/>
    <property type="project" value="TreeGrafter"/>
</dbReference>
<dbReference type="GO" id="GO:0003824">
    <property type="term" value="F:catalytic activity"/>
    <property type="evidence" value="ECO:0007669"/>
    <property type="project" value="UniProtKB-ARBA"/>
</dbReference>
<gene>
    <name evidence="2" type="ORF">SBD_5285</name>
</gene>
<dbReference type="InterPro" id="IPR050266">
    <property type="entry name" value="AB_hydrolase_sf"/>
</dbReference>
<dbReference type="PANTHER" id="PTHR43798:SF33">
    <property type="entry name" value="HYDROLASE, PUTATIVE (AFU_ORTHOLOGUE AFUA_2G14860)-RELATED"/>
    <property type="match status" value="1"/>
</dbReference>
<dbReference type="EMBL" id="KB405089">
    <property type="protein sequence ID" value="EMF53741.1"/>
    <property type="molecule type" value="Genomic_DNA"/>
</dbReference>
<feature type="domain" description="AB hydrolase-1" evidence="1">
    <location>
        <begin position="85"/>
        <end position="241"/>
    </location>
</feature>
<reference evidence="3" key="1">
    <citation type="journal article" date="2013" name="Genome Announc.">
        <title>Draft Genome Sequence of Streptomyces bottropensis ATCC 25435, a Bottromycin-Producing Actinomycete.</title>
        <authorList>
            <person name="Zhang H."/>
            <person name="Zhou W."/>
            <person name="Zhuang Y."/>
            <person name="Liang X."/>
            <person name="Liu T."/>
        </authorList>
    </citation>
    <scope>NUCLEOTIDE SEQUENCE [LARGE SCALE GENOMIC DNA]</scope>
    <source>
        <strain evidence="3">ATCC 25435</strain>
    </source>
</reference>
<dbReference type="Pfam" id="PF00561">
    <property type="entry name" value="Abhydrolase_1"/>
    <property type="match status" value="1"/>
</dbReference>
<sequence>MDGGKGAKSHLLPSFERQEMDMGEYELREHKVKHKSTVPATMGVELELPVREYDGTPNGQDREPVLMLHGRSVPVLPGFDLAPVPGGKPLRYSWAQQLAQANFDVFLMDLQGSGRSPRPGPMDDPYNTNPAQQQPVLVDHTIPAPGAPKYKSELCSSESDEAELATVVGFIKKQVGPGKRIRFVGWSAASFVMGPYTLKHPGDVESLFLLAPMFPPRGRWSAKPEDPFGRPPGVTSLPVGKPPAQFGFPMHVTSKTGFKRALTGTPSLWEPGIDELAWAAAMEDDPVASKWGPLTDGEHEGVLRYRNTYWWGWNSNTVPHKHEGRYVLGDRVPVLIAYGELDRTANSPTPMPDDLHFSVPDLYAAVAGTKKLMVCFEGSSHSLVWETTAQAIHHFSKHWFKNGKVEGLSSGKYFRELDGNLIPVP</sequence>
<protein>
    <recommendedName>
        <fullName evidence="1">AB hydrolase-1 domain-containing protein</fullName>
    </recommendedName>
</protein>
<accession>M3EC32</accession>
<dbReference type="Gene3D" id="3.40.50.1820">
    <property type="entry name" value="alpha/beta hydrolase"/>
    <property type="match status" value="1"/>
</dbReference>
<dbReference type="InterPro" id="IPR029058">
    <property type="entry name" value="AB_hydrolase_fold"/>
</dbReference>
<dbReference type="Proteomes" id="UP000030760">
    <property type="component" value="Unassembled WGS sequence"/>
</dbReference>
<dbReference type="InterPro" id="IPR000073">
    <property type="entry name" value="AB_hydrolase_1"/>
</dbReference>
<proteinExistence type="predicted"/>
<organism evidence="2 3">
    <name type="scientific">Streptomyces bottropensis ATCC 25435</name>
    <dbReference type="NCBI Taxonomy" id="1054862"/>
    <lineage>
        <taxon>Bacteria</taxon>
        <taxon>Bacillati</taxon>
        <taxon>Actinomycetota</taxon>
        <taxon>Actinomycetes</taxon>
        <taxon>Kitasatosporales</taxon>
        <taxon>Streptomycetaceae</taxon>
        <taxon>Streptomyces</taxon>
    </lineage>
</organism>
<dbReference type="AlphaFoldDB" id="M3EC32"/>
<evidence type="ECO:0000313" key="2">
    <source>
        <dbReference type="EMBL" id="EMF53741.1"/>
    </source>
</evidence>
<dbReference type="SUPFAM" id="SSF53474">
    <property type="entry name" value="alpha/beta-Hydrolases"/>
    <property type="match status" value="1"/>
</dbReference>
<evidence type="ECO:0000313" key="3">
    <source>
        <dbReference type="Proteomes" id="UP000030760"/>
    </source>
</evidence>
<name>M3EC32_9ACTN</name>
<evidence type="ECO:0000259" key="1">
    <source>
        <dbReference type="Pfam" id="PF00561"/>
    </source>
</evidence>